<reference evidence="3 4" key="1">
    <citation type="submission" date="2019-08" db="EMBL/GenBank/DDBJ databases">
        <authorList>
            <person name="Ye J."/>
        </authorList>
    </citation>
    <scope>NUCLEOTIDE SEQUENCE [LARGE SCALE GENOMIC DNA]</scope>
    <source>
        <strain evidence="3 4">TK008</strain>
    </source>
</reference>
<dbReference type="InterPro" id="IPR028098">
    <property type="entry name" value="Glyco_trans_4-like_N"/>
</dbReference>
<dbReference type="RefSeq" id="WP_147099660.1">
    <property type="nucleotide sequence ID" value="NZ_JBHUFH010000001.1"/>
</dbReference>
<dbReference type="Pfam" id="PF00534">
    <property type="entry name" value="Glycos_transf_1"/>
    <property type="match status" value="1"/>
</dbReference>
<dbReference type="CDD" id="cd03801">
    <property type="entry name" value="GT4_PimA-like"/>
    <property type="match status" value="1"/>
</dbReference>
<sequence>MAEADGKTPTRIVHVTEAPLGGVVSYLEELVAAQIEGMPDTQIDLITPEINLPALEQLHGPNFRIIGFPMKRGSARDLYGLARRTIRHLRERRPEILHIHSTFAGAAIRGMSPLIPRGTKVVYCPHGWAFSRQGSRKMQRGTALVERALSLVTDRIVCISEYERQAALDIGIADKRLTVIDNGISPRDILHEPTPPQPGAPRMIAFAGRFDRQKGFDTFVEVMRQLGDEARGVAVGSAIVSSDEMPDLPGNIELLGWQPRDEVFALYRRADLLLMPSRWEGFGLVAVEAMQAGLPVFASRVGGLQDIVLDRETGRLFTPDRPDEIVRMIRETSDQDLTEYGRHGLERYRAHYTAERMAKEMAGLYRELLSQ</sequence>
<dbReference type="InterPro" id="IPR001296">
    <property type="entry name" value="Glyco_trans_1"/>
</dbReference>
<keyword evidence="3" id="KW-0808">Transferase</keyword>
<gene>
    <name evidence="3" type="ORF">FQV27_14025</name>
</gene>
<evidence type="ECO:0000259" key="1">
    <source>
        <dbReference type="Pfam" id="PF00534"/>
    </source>
</evidence>
<dbReference type="Gene3D" id="3.40.50.2000">
    <property type="entry name" value="Glycogen Phosphorylase B"/>
    <property type="match status" value="2"/>
</dbReference>
<feature type="domain" description="Glycosyltransferase subfamily 4-like N-terminal" evidence="2">
    <location>
        <begin position="21"/>
        <end position="186"/>
    </location>
</feature>
<evidence type="ECO:0000259" key="2">
    <source>
        <dbReference type="Pfam" id="PF13439"/>
    </source>
</evidence>
<dbReference type="InterPro" id="IPR050194">
    <property type="entry name" value="Glycosyltransferase_grp1"/>
</dbReference>
<protein>
    <submittedName>
        <fullName evidence="3">Glycosyltransferase family 4 protein</fullName>
    </submittedName>
</protein>
<keyword evidence="4" id="KW-1185">Reference proteome</keyword>
<evidence type="ECO:0000313" key="4">
    <source>
        <dbReference type="Proteomes" id="UP000321562"/>
    </source>
</evidence>
<dbReference type="OrthoDB" id="529131at2"/>
<feature type="domain" description="Glycosyl transferase family 1" evidence="1">
    <location>
        <begin position="198"/>
        <end position="333"/>
    </location>
</feature>
<accession>A0A5C6RZ89</accession>
<proteinExistence type="predicted"/>
<name>A0A5C6RZ89_9RHOB</name>
<dbReference type="PANTHER" id="PTHR45947">
    <property type="entry name" value="SULFOQUINOVOSYL TRANSFERASE SQD2"/>
    <property type="match status" value="1"/>
</dbReference>
<dbReference type="Pfam" id="PF13439">
    <property type="entry name" value="Glyco_transf_4"/>
    <property type="match status" value="1"/>
</dbReference>
<dbReference type="EMBL" id="VOPL01000006">
    <property type="protein sequence ID" value="TXB67718.1"/>
    <property type="molecule type" value="Genomic_DNA"/>
</dbReference>
<evidence type="ECO:0000313" key="3">
    <source>
        <dbReference type="EMBL" id="TXB67718.1"/>
    </source>
</evidence>
<comment type="caution">
    <text evidence="3">The sequence shown here is derived from an EMBL/GenBank/DDBJ whole genome shotgun (WGS) entry which is preliminary data.</text>
</comment>
<dbReference type="SUPFAM" id="SSF53756">
    <property type="entry name" value="UDP-Glycosyltransferase/glycogen phosphorylase"/>
    <property type="match status" value="1"/>
</dbReference>
<organism evidence="3 4">
    <name type="scientific">Paracoccus aurantiacus</name>
    <dbReference type="NCBI Taxonomy" id="2599412"/>
    <lineage>
        <taxon>Bacteria</taxon>
        <taxon>Pseudomonadati</taxon>
        <taxon>Pseudomonadota</taxon>
        <taxon>Alphaproteobacteria</taxon>
        <taxon>Rhodobacterales</taxon>
        <taxon>Paracoccaceae</taxon>
        <taxon>Paracoccus</taxon>
    </lineage>
</organism>
<dbReference type="Proteomes" id="UP000321562">
    <property type="component" value="Unassembled WGS sequence"/>
</dbReference>
<dbReference type="PANTHER" id="PTHR45947:SF3">
    <property type="entry name" value="SULFOQUINOVOSYL TRANSFERASE SQD2"/>
    <property type="match status" value="1"/>
</dbReference>
<dbReference type="GO" id="GO:0016758">
    <property type="term" value="F:hexosyltransferase activity"/>
    <property type="evidence" value="ECO:0007669"/>
    <property type="project" value="TreeGrafter"/>
</dbReference>
<dbReference type="AlphaFoldDB" id="A0A5C6RZ89"/>